<dbReference type="EMBL" id="CM017877">
    <property type="protein sequence ID" value="KAG1346603.1"/>
    <property type="molecule type" value="Genomic_DNA"/>
</dbReference>
<dbReference type="OrthoDB" id="10264738at2759"/>
<evidence type="ECO:0000256" key="6">
    <source>
        <dbReference type="ARBA" id="ARBA00022801"/>
    </source>
</evidence>
<dbReference type="Proteomes" id="UP000797356">
    <property type="component" value="Chromosome 6"/>
</dbReference>
<evidence type="ECO:0000256" key="8">
    <source>
        <dbReference type="ARBA" id="ARBA00022912"/>
    </source>
</evidence>
<keyword evidence="5" id="KW-0479">Metal-binding</keyword>
<evidence type="ECO:0000256" key="9">
    <source>
        <dbReference type="ARBA" id="ARBA00023211"/>
    </source>
</evidence>
<comment type="catalytic activity">
    <reaction evidence="11">
        <text>O-phospho-L-threonyl-[protein] + H2O = L-threonyl-[protein] + phosphate</text>
        <dbReference type="Rhea" id="RHEA:47004"/>
        <dbReference type="Rhea" id="RHEA-COMP:11060"/>
        <dbReference type="Rhea" id="RHEA-COMP:11605"/>
        <dbReference type="ChEBI" id="CHEBI:15377"/>
        <dbReference type="ChEBI" id="CHEBI:30013"/>
        <dbReference type="ChEBI" id="CHEBI:43474"/>
        <dbReference type="ChEBI" id="CHEBI:61977"/>
        <dbReference type="EC" id="3.1.3.16"/>
    </reaction>
</comment>
<dbReference type="InterPro" id="IPR036457">
    <property type="entry name" value="PPM-type-like_dom_sf"/>
</dbReference>
<feature type="region of interest" description="Disordered" evidence="13">
    <location>
        <begin position="1"/>
        <end position="20"/>
    </location>
</feature>
<dbReference type="Gene3D" id="3.60.40.10">
    <property type="entry name" value="PPM-type phosphatase domain"/>
    <property type="match status" value="1"/>
</dbReference>
<evidence type="ECO:0000256" key="10">
    <source>
        <dbReference type="ARBA" id="ARBA00047761"/>
    </source>
</evidence>
<dbReference type="GO" id="GO:0046872">
    <property type="term" value="F:metal ion binding"/>
    <property type="evidence" value="ECO:0007669"/>
    <property type="project" value="UniProtKB-KW"/>
</dbReference>
<evidence type="ECO:0000313" key="15">
    <source>
        <dbReference type="EMBL" id="KAG1346603.1"/>
    </source>
</evidence>
<evidence type="ECO:0000313" key="16">
    <source>
        <dbReference type="Proteomes" id="UP000797356"/>
    </source>
</evidence>
<evidence type="ECO:0000259" key="14">
    <source>
        <dbReference type="PROSITE" id="PS51746"/>
    </source>
</evidence>
<dbReference type="InterPro" id="IPR000222">
    <property type="entry name" value="PP2C_BS"/>
</dbReference>
<dbReference type="SUPFAM" id="SSF81606">
    <property type="entry name" value="PP2C-like"/>
    <property type="match status" value="1"/>
</dbReference>
<dbReference type="InterPro" id="IPR015655">
    <property type="entry name" value="PP2C"/>
</dbReference>
<evidence type="ECO:0000256" key="11">
    <source>
        <dbReference type="ARBA" id="ARBA00048336"/>
    </source>
</evidence>
<protein>
    <recommendedName>
        <fullName evidence="4">protein-serine/threonine phosphatase</fullName>
        <ecNumber evidence="4">3.1.3.16</ecNumber>
    </recommendedName>
</protein>
<dbReference type="SMART" id="SM00332">
    <property type="entry name" value="PP2Cc"/>
    <property type="match status" value="1"/>
</dbReference>
<keyword evidence="16" id="KW-1185">Reference proteome</keyword>
<dbReference type="EC" id="3.1.3.16" evidence="4"/>
<name>A0A8K0IA41_COCNU</name>
<evidence type="ECO:0000256" key="2">
    <source>
        <dbReference type="ARBA" id="ARBA00001946"/>
    </source>
</evidence>
<organism evidence="15 16">
    <name type="scientific">Cocos nucifera</name>
    <name type="common">Coconut palm</name>
    <dbReference type="NCBI Taxonomy" id="13894"/>
    <lineage>
        <taxon>Eukaryota</taxon>
        <taxon>Viridiplantae</taxon>
        <taxon>Streptophyta</taxon>
        <taxon>Embryophyta</taxon>
        <taxon>Tracheophyta</taxon>
        <taxon>Spermatophyta</taxon>
        <taxon>Magnoliopsida</taxon>
        <taxon>Liliopsida</taxon>
        <taxon>Arecaceae</taxon>
        <taxon>Arecoideae</taxon>
        <taxon>Cocoseae</taxon>
        <taxon>Attaleinae</taxon>
        <taxon>Cocos</taxon>
    </lineage>
</organism>
<dbReference type="SMART" id="SM00331">
    <property type="entry name" value="PP2C_SIG"/>
    <property type="match status" value="1"/>
</dbReference>
<accession>A0A8K0IA41</accession>
<feature type="region of interest" description="Disordered" evidence="13">
    <location>
        <begin position="34"/>
        <end position="74"/>
    </location>
</feature>
<comment type="catalytic activity">
    <reaction evidence="10">
        <text>O-phospho-L-seryl-[protein] + H2O = L-seryl-[protein] + phosphate</text>
        <dbReference type="Rhea" id="RHEA:20629"/>
        <dbReference type="Rhea" id="RHEA-COMP:9863"/>
        <dbReference type="Rhea" id="RHEA-COMP:11604"/>
        <dbReference type="ChEBI" id="CHEBI:15377"/>
        <dbReference type="ChEBI" id="CHEBI:29999"/>
        <dbReference type="ChEBI" id="CHEBI:43474"/>
        <dbReference type="ChEBI" id="CHEBI:83421"/>
        <dbReference type="EC" id="3.1.3.16"/>
    </reaction>
</comment>
<comment type="similarity">
    <text evidence="3 12">Belongs to the PP2C family.</text>
</comment>
<dbReference type="PANTHER" id="PTHR47992">
    <property type="entry name" value="PROTEIN PHOSPHATASE"/>
    <property type="match status" value="1"/>
</dbReference>
<evidence type="ECO:0000256" key="3">
    <source>
        <dbReference type="ARBA" id="ARBA00006702"/>
    </source>
</evidence>
<dbReference type="PROSITE" id="PS51746">
    <property type="entry name" value="PPM_2"/>
    <property type="match status" value="1"/>
</dbReference>
<dbReference type="PROSITE" id="PS01032">
    <property type="entry name" value="PPM_1"/>
    <property type="match status" value="1"/>
</dbReference>
<gene>
    <name evidence="15" type="ORF">COCNU_06G004320</name>
</gene>
<dbReference type="Pfam" id="PF00481">
    <property type="entry name" value="PP2C"/>
    <property type="match status" value="1"/>
</dbReference>
<evidence type="ECO:0000256" key="7">
    <source>
        <dbReference type="ARBA" id="ARBA00022842"/>
    </source>
</evidence>
<comment type="cofactor">
    <cofactor evidence="2">
        <name>Mg(2+)</name>
        <dbReference type="ChEBI" id="CHEBI:18420"/>
    </cofactor>
</comment>
<sequence length="380" mass="41028">MDSDPTDPAPSAAADLRHAADDESAAAAFILGSDDSLSGASSSGEIPDLPGALAVPAPPPEEEAAGAAEVEARGRRRCVGKRGTEMWGAAATVGRRREMEDAMAVVPEFMDLRCEEVGGCSAAPGSGKISHVRFFGVYDGHGGSQVADYCAKRIHEVVAEKWERLNDGQGWQRKWEIAFCDGFERVDNEVVAETVAPDIVGSTAVVVLVSGCQIISSNCGDSRAILCRGNQAIQLTVDHKPDREDELTRIENGGGRVINWNGPRVLGVLAMSRAIGDRYMRPHIIPVPEVSFMPRSEDDECLILASDGLWDVMSNEEAGDLACRLLRRHRRNGLADQGLPSPAQAVADHLVRMAYHKNSSDNISIIVVDLKSRSRRRPRQ</sequence>
<feature type="compositionally biased region" description="Low complexity" evidence="13">
    <location>
        <begin position="34"/>
        <end position="55"/>
    </location>
</feature>
<feature type="domain" description="PPM-type phosphatase" evidence="14">
    <location>
        <begin position="86"/>
        <end position="370"/>
    </location>
</feature>
<evidence type="ECO:0000256" key="5">
    <source>
        <dbReference type="ARBA" id="ARBA00022723"/>
    </source>
</evidence>
<dbReference type="AlphaFoldDB" id="A0A8K0IA41"/>
<keyword evidence="6 12" id="KW-0378">Hydrolase</keyword>
<comment type="caution">
    <text evidence="15">The sequence shown here is derived from an EMBL/GenBank/DDBJ whole genome shotgun (WGS) entry which is preliminary data.</text>
</comment>
<keyword evidence="9" id="KW-0464">Manganese</keyword>
<dbReference type="CDD" id="cd00143">
    <property type="entry name" value="PP2Cc"/>
    <property type="match status" value="1"/>
</dbReference>
<evidence type="ECO:0000256" key="4">
    <source>
        <dbReference type="ARBA" id="ARBA00013081"/>
    </source>
</evidence>
<dbReference type="GO" id="GO:0004722">
    <property type="term" value="F:protein serine/threonine phosphatase activity"/>
    <property type="evidence" value="ECO:0007669"/>
    <property type="project" value="UniProtKB-EC"/>
</dbReference>
<keyword evidence="8 12" id="KW-0904">Protein phosphatase</keyword>
<evidence type="ECO:0000256" key="13">
    <source>
        <dbReference type="SAM" id="MobiDB-lite"/>
    </source>
</evidence>
<evidence type="ECO:0000256" key="12">
    <source>
        <dbReference type="RuleBase" id="RU003465"/>
    </source>
</evidence>
<reference evidence="15" key="2">
    <citation type="submission" date="2019-07" db="EMBL/GenBank/DDBJ databases">
        <authorList>
            <person name="Yang Y."/>
            <person name="Bocs S."/>
            <person name="Baudouin L."/>
        </authorList>
    </citation>
    <scope>NUCLEOTIDE SEQUENCE</scope>
    <source>
        <tissue evidence="15">Spear leaf of Hainan Tall coconut</tissue>
    </source>
</reference>
<keyword evidence="7" id="KW-0460">Magnesium</keyword>
<dbReference type="FunFam" id="3.60.40.10:FF:000041">
    <property type="entry name" value="Protein phosphatase 2C 51"/>
    <property type="match status" value="1"/>
</dbReference>
<reference evidence="15" key="1">
    <citation type="journal article" date="2017" name="Gigascience">
        <title>The genome draft of coconut (Cocos nucifera).</title>
        <authorList>
            <person name="Xiao Y."/>
            <person name="Xu P."/>
            <person name="Fan H."/>
            <person name="Baudouin L."/>
            <person name="Xia W."/>
            <person name="Bocs S."/>
            <person name="Xu J."/>
            <person name="Li Q."/>
            <person name="Guo A."/>
            <person name="Zhou L."/>
            <person name="Li J."/>
            <person name="Wu Y."/>
            <person name="Ma Z."/>
            <person name="Armero A."/>
            <person name="Issali A.E."/>
            <person name="Liu N."/>
            <person name="Peng M."/>
            <person name="Yang Y."/>
        </authorList>
    </citation>
    <scope>NUCLEOTIDE SEQUENCE</scope>
    <source>
        <tissue evidence="15">Spear leaf of Hainan Tall coconut</tissue>
    </source>
</reference>
<evidence type="ECO:0000256" key="1">
    <source>
        <dbReference type="ARBA" id="ARBA00001936"/>
    </source>
</evidence>
<dbReference type="InterPro" id="IPR001932">
    <property type="entry name" value="PPM-type_phosphatase-like_dom"/>
</dbReference>
<proteinExistence type="inferred from homology"/>
<comment type="cofactor">
    <cofactor evidence="1">
        <name>Mn(2+)</name>
        <dbReference type="ChEBI" id="CHEBI:29035"/>
    </cofactor>
</comment>